<keyword evidence="2" id="KW-0131">Cell cycle</keyword>
<dbReference type="EC" id="2.4.1.129" evidence="2"/>
<feature type="compositionally biased region" description="Basic residues" evidence="1">
    <location>
        <begin position="420"/>
        <end position="431"/>
    </location>
</feature>
<feature type="compositionally biased region" description="Basic residues" evidence="1">
    <location>
        <begin position="227"/>
        <end position="240"/>
    </location>
</feature>
<keyword evidence="2" id="KW-0328">Glycosyltransferase</keyword>
<gene>
    <name evidence="2" type="ORF">AVDCRST_MAG16-855</name>
</gene>
<proteinExistence type="predicted"/>
<reference evidence="2" key="1">
    <citation type="submission" date="2020-02" db="EMBL/GenBank/DDBJ databases">
        <authorList>
            <person name="Meier V. D."/>
        </authorList>
    </citation>
    <scope>NUCLEOTIDE SEQUENCE</scope>
    <source>
        <strain evidence="2">AVDCRST_MAG16</strain>
    </source>
</reference>
<dbReference type="AlphaFoldDB" id="A0A6J4L3S4"/>
<organism evidence="2">
    <name type="scientific">uncultured Frankineae bacterium</name>
    <dbReference type="NCBI Taxonomy" id="437475"/>
    <lineage>
        <taxon>Bacteria</taxon>
        <taxon>Bacillati</taxon>
        <taxon>Actinomycetota</taxon>
        <taxon>Actinomycetes</taxon>
        <taxon>Frankiales</taxon>
        <taxon>environmental samples</taxon>
    </lineage>
</organism>
<feature type="compositionally biased region" description="Low complexity" evidence="1">
    <location>
        <begin position="245"/>
        <end position="264"/>
    </location>
</feature>
<feature type="compositionally biased region" description="Basic residues" evidence="1">
    <location>
        <begin position="440"/>
        <end position="475"/>
    </location>
</feature>
<feature type="compositionally biased region" description="Low complexity" evidence="1">
    <location>
        <begin position="77"/>
        <end position="86"/>
    </location>
</feature>
<dbReference type="EMBL" id="CADCUE010000067">
    <property type="protein sequence ID" value="CAA9322241.1"/>
    <property type="molecule type" value="Genomic_DNA"/>
</dbReference>
<feature type="compositionally biased region" description="Basic residues" evidence="1">
    <location>
        <begin position="128"/>
        <end position="165"/>
    </location>
</feature>
<accession>A0A6J4L3S4</accession>
<name>A0A6J4L3S4_9ACTN</name>
<feature type="non-terminal residue" evidence="2">
    <location>
        <position position="1"/>
    </location>
</feature>
<dbReference type="GO" id="GO:0051301">
    <property type="term" value="P:cell division"/>
    <property type="evidence" value="ECO:0007669"/>
    <property type="project" value="UniProtKB-KW"/>
</dbReference>
<feature type="compositionally biased region" description="Basic residues" evidence="1">
    <location>
        <begin position="383"/>
        <end position="399"/>
    </location>
</feature>
<feature type="compositionally biased region" description="Basic residues" evidence="1">
    <location>
        <begin position="47"/>
        <end position="67"/>
    </location>
</feature>
<sequence>EPPAAARGRRLHGPVRAAHAERQLGAGRQGRRLPRRPPQQPCPAAHLRARARRDRRRAARRQRAHGSRRVDAHGRAAHVAAAVPGRADVRPRDGLLLPRLRPHGARAQPGRGALRRGRPVLRAPALRHDHRPGARGRQHHHDARRRGAGGGVRRARRQPRCRRRPRPADRRRAGHGQQAVLRPGPAVLLRPGRHPRLLRRSQRGHGGPAAQQDDQPHLPARLDVQGRHRRRRAVVRRRHARDADPVAPRARPAADDGPAAQLRRQQLRRGVHHARRGAPHLVQHLVRLARPQPRGGAPARAGRGVRVRGRLPVGADVGRDQRLPRGPERAADGAVRHRAVRRPCHTAPDGHGGSRCRQRRRGHGALPRAGGAGPRPVAPRPGRSARARAGGRRGRRRAAHRDDGARGERRQRCACADRRRPGRRQDRHRPARAGPAAARVVHRLRPCRRPAGRRRRRRRGRWQRRLRGHGRRGLRAGRTTCHERGAPAM</sequence>
<feature type="compositionally biased region" description="Basic residues" evidence="1">
    <location>
        <begin position="354"/>
        <end position="363"/>
    </location>
</feature>
<feature type="compositionally biased region" description="Basic and acidic residues" evidence="1">
    <location>
        <begin position="480"/>
        <end position="489"/>
    </location>
</feature>
<dbReference type="GO" id="GO:0016757">
    <property type="term" value="F:glycosyltransferase activity"/>
    <property type="evidence" value="ECO:0007669"/>
    <property type="project" value="UniProtKB-KW"/>
</dbReference>
<protein>
    <submittedName>
        <fullName evidence="2">Cell division protein FtsI [Peptidoglycan synthetase]</fullName>
        <ecNumber evidence="2">2.4.1.129</ecNumber>
    </submittedName>
</protein>
<feature type="region of interest" description="Disordered" evidence="1">
    <location>
        <begin position="316"/>
        <end position="489"/>
    </location>
</feature>
<feature type="region of interest" description="Disordered" evidence="1">
    <location>
        <begin position="1"/>
        <end position="86"/>
    </location>
</feature>
<keyword evidence="2" id="KW-0132">Cell division</keyword>
<feature type="region of interest" description="Disordered" evidence="1">
    <location>
        <begin position="100"/>
        <end position="265"/>
    </location>
</feature>
<feature type="compositionally biased region" description="Basic residues" evidence="1">
    <location>
        <begin position="191"/>
        <end position="203"/>
    </location>
</feature>
<feature type="non-terminal residue" evidence="2">
    <location>
        <position position="489"/>
    </location>
</feature>
<keyword evidence="2" id="KW-0808">Transferase</keyword>
<feature type="compositionally biased region" description="Basic and acidic residues" evidence="1">
    <location>
        <begin position="400"/>
        <end position="419"/>
    </location>
</feature>
<feature type="compositionally biased region" description="Basic and acidic residues" evidence="1">
    <location>
        <begin position="317"/>
        <end position="335"/>
    </location>
</feature>
<evidence type="ECO:0000313" key="2">
    <source>
        <dbReference type="EMBL" id="CAA9322241.1"/>
    </source>
</evidence>
<evidence type="ECO:0000256" key="1">
    <source>
        <dbReference type="SAM" id="MobiDB-lite"/>
    </source>
</evidence>